<name>A0A1F5ZK64_9BACT</name>
<dbReference type="AlphaFoldDB" id="A0A1F5ZK64"/>
<evidence type="ECO:0000313" key="3">
    <source>
        <dbReference type="Proteomes" id="UP000177416"/>
    </source>
</evidence>
<dbReference type="InterPro" id="IPR010982">
    <property type="entry name" value="Lambda_DNA-bd_dom_sf"/>
</dbReference>
<gene>
    <name evidence="2" type="ORF">A2875_04565</name>
</gene>
<dbReference type="EMBL" id="MFJJ01000053">
    <property type="protein sequence ID" value="OGG12880.1"/>
    <property type="molecule type" value="Genomic_DNA"/>
</dbReference>
<reference evidence="2 3" key="1">
    <citation type="journal article" date="2016" name="Nat. Commun.">
        <title>Thousands of microbial genomes shed light on interconnected biogeochemical processes in an aquifer system.</title>
        <authorList>
            <person name="Anantharaman K."/>
            <person name="Brown C.T."/>
            <person name="Hug L.A."/>
            <person name="Sharon I."/>
            <person name="Castelle C.J."/>
            <person name="Probst A.J."/>
            <person name="Thomas B.C."/>
            <person name="Singh A."/>
            <person name="Wilkins M.J."/>
            <person name="Karaoz U."/>
            <person name="Brodie E.L."/>
            <person name="Williams K.H."/>
            <person name="Hubbard S.S."/>
            <person name="Banfield J.F."/>
        </authorList>
    </citation>
    <scope>NUCLEOTIDE SEQUENCE [LARGE SCALE GENOMIC DNA]</scope>
</reference>
<dbReference type="Proteomes" id="UP000177416">
    <property type="component" value="Unassembled WGS sequence"/>
</dbReference>
<accession>A0A1F5ZK64</accession>
<protein>
    <recommendedName>
        <fullName evidence="1">HTH cro/C1-type domain-containing protein</fullName>
    </recommendedName>
</protein>
<feature type="domain" description="HTH cro/C1-type" evidence="1">
    <location>
        <begin position="39"/>
        <end position="93"/>
    </location>
</feature>
<evidence type="ECO:0000313" key="2">
    <source>
        <dbReference type="EMBL" id="OGG12880.1"/>
    </source>
</evidence>
<dbReference type="CDD" id="cd00093">
    <property type="entry name" value="HTH_XRE"/>
    <property type="match status" value="1"/>
</dbReference>
<sequence length="95" mass="11159">MKNKLLYTFEEDLAKRLKNPAFRRAWEESEPEYLLARQLIEKRLKKKFSQRALARRVKTTQAVISRIETMEANPSLNLLKRIAGVLGTKLALNFR</sequence>
<dbReference type="GO" id="GO:0003677">
    <property type="term" value="F:DNA binding"/>
    <property type="evidence" value="ECO:0007669"/>
    <property type="project" value="InterPro"/>
</dbReference>
<comment type="caution">
    <text evidence="2">The sequence shown here is derived from an EMBL/GenBank/DDBJ whole genome shotgun (WGS) entry which is preliminary data.</text>
</comment>
<evidence type="ECO:0000259" key="1">
    <source>
        <dbReference type="PROSITE" id="PS50943"/>
    </source>
</evidence>
<dbReference type="InterPro" id="IPR001387">
    <property type="entry name" value="Cro/C1-type_HTH"/>
</dbReference>
<organism evidence="2 3">
    <name type="scientific">Candidatus Gottesmanbacteria bacterium RIFCSPHIGHO2_01_FULL_46_14</name>
    <dbReference type="NCBI Taxonomy" id="1798380"/>
    <lineage>
        <taxon>Bacteria</taxon>
        <taxon>Candidatus Gottesmaniibacteriota</taxon>
    </lineage>
</organism>
<dbReference type="PROSITE" id="PS50943">
    <property type="entry name" value="HTH_CROC1"/>
    <property type="match status" value="1"/>
</dbReference>
<dbReference type="Pfam" id="PF01381">
    <property type="entry name" value="HTH_3"/>
    <property type="match status" value="1"/>
</dbReference>
<proteinExistence type="predicted"/>
<dbReference type="SMART" id="SM00530">
    <property type="entry name" value="HTH_XRE"/>
    <property type="match status" value="1"/>
</dbReference>
<dbReference type="SUPFAM" id="SSF47413">
    <property type="entry name" value="lambda repressor-like DNA-binding domains"/>
    <property type="match status" value="1"/>
</dbReference>
<dbReference type="Gene3D" id="1.10.260.40">
    <property type="entry name" value="lambda repressor-like DNA-binding domains"/>
    <property type="match status" value="1"/>
</dbReference>